<evidence type="ECO:0000313" key="1">
    <source>
        <dbReference type="EMBL" id="WMC86487.1"/>
    </source>
</evidence>
<accession>A0AAX3ZH15</accession>
<reference evidence="1" key="1">
    <citation type="submission" date="2023-03" db="EMBL/GenBank/DDBJ databases">
        <title>Borrelidin-producing and root-colonizing Streptomyces rochei is a potent biopesticide for soil-borne oomycete-caused plant diseases.</title>
        <authorList>
            <person name="Zhou D."/>
            <person name="Wang X."/>
            <person name="Navarro-Munoz J.C."/>
            <person name="Li W."/>
            <person name="Li J."/>
            <person name="Jiu M."/>
            <person name="Deng S."/>
            <person name="Ye Y."/>
            <person name="Daly P."/>
            <person name="Wei L."/>
        </authorList>
    </citation>
    <scope>NUCLEOTIDE SEQUENCE</scope>
    <source>
        <strain evidence="1">JK1</strain>
    </source>
</reference>
<protein>
    <submittedName>
        <fullName evidence="1">Uncharacterized protein</fullName>
    </submittedName>
</protein>
<dbReference type="EMBL" id="CP121271">
    <property type="protein sequence ID" value="WMC86487.1"/>
    <property type="molecule type" value="Genomic_DNA"/>
</dbReference>
<evidence type="ECO:0000313" key="2">
    <source>
        <dbReference type="Proteomes" id="UP001231701"/>
    </source>
</evidence>
<dbReference type="AlphaFoldDB" id="A0AAX3ZH15"/>
<dbReference type="GeneID" id="90943025"/>
<sequence>MRHRLARLAGPPPLPPLALLLPGSGRRRRFAVRGVDLGVRAPYGVEVAR</sequence>
<gene>
    <name evidence="1" type="ORF">P7W03_13335</name>
</gene>
<organism evidence="1 2">
    <name type="scientific">Streptomyces rochei</name>
    <name type="common">Streptomyces parvullus</name>
    <dbReference type="NCBI Taxonomy" id="1928"/>
    <lineage>
        <taxon>Bacteria</taxon>
        <taxon>Bacillati</taxon>
        <taxon>Actinomycetota</taxon>
        <taxon>Actinomycetes</taxon>
        <taxon>Kitasatosporales</taxon>
        <taxon>Streptomycetaceae</taxon>
        <taxon>Streptomyces</taxon>
        <taxon>Streptomyces rochei group</taxon>
    </lineage>
</organism>
<proteinExistence type="predicted"/>
<name>A0AAX3ZH15_STRRO</name>
<dbReference type="RefSeq" id="WP_159050989.1">
    <property type="nucleotide sequence ID" value="NZ_CP121271.1"/>
</dbReference>
<dbReference type="Proteomes" id="UP001231701">
    <property type="component" value="Chromosome"/>
</dbReference>